<protein>
    <submittedName>
        <fullName evidence="2">Uncharacterized protein</fullName>
    </submittedName>
</protein>
<gene>
    <name evidence="2" type="ORF">RCC_02813</name>
</gene>
<dbReference type="RefSeq" id="XP_023623874.1">
    <property type="nucleotide sequence ID" value="XM_023768106.1"/>
</dbReference>
<feature type="signal peptide" evidence="1">
    <location>
        <begin position="1"/>
        <end position="16"/>
    </location>
</feature>
<feature type="chain" id="PRO_5013669455" evidence="1">
    <location>
        <begin position="17"/>
        <end position="124"/>
    </location>
</feature>
<dbReference type="OrthoDB" id="3924764at2759"/>
<proteinExistence type="predicted"/>
<dbReference type="AlphaFoldDB" id="A0A2D3UP48"/>
<evidence type="ECO:0000313" key="3">
    <source>
        <dbReference type="Proteomes" id="UP000225277"/>
    </source>
</evidence>
<keyword evidence="1" id="KW-0732">Signal</keyword>
<dbReference type="GeneID" id="35598024"/>
<accession>A0A2D3UP48</accession>
<sequence length="124" mass="13305">MIFRLSLFFIAAAVIQRPGMNITGSGIAQPGSQHPALSVATAIPTLPVTGQQALPLPTTMAKVIIPSINMFKISSPRIQAAMCTPHKICMDYISPCGQRYGGCYDRNYCDGNTSPYPIPTCMPT</sequence>
<evidence type="ECO:0000256" key="1">
    <source>
        <dbReference type="SAM" id="SignalP"/>
    </source>
</evidence>
<evidence type="ECO:0000313" key="2">
    <source>
        <dbReference type="EMBL" id="CZT16981.1"/>
    </source>
</evidence>
<keyword evidence="3" id="KW-1185">Reference proteome</keyword>
<name>A0A2D3UP48_9PEZI</name>
<dbReference type="Proteomes" id="UP000225277">
    <property type="component" value="Unassembled WGS sequence"/>
</dbReference>
<dbReference type="EMBL" id="FJUY01000003">
    <property type="protein sequence ID" value="CZT16981.1"/>
    <property type="molecule type" value="Genomic_DNA"/>
</dbReference>
<reference evidence="2 3" key="1">
    <citation type="submission" date="2016-03" db="EMBL/GenBank/DDBJ databases">
        <authorList>
            <person name="Ploux O."/>
        </authorList>
    </citation>
    <scope>NUCLEOTIDE SEQUENCE [LARGE SCALE GENOMIC DNA]</scope>
    <source>
        <strain evidence="2 3">URUG2</strain>
    </source>
</reference>
<organism evidence="2 3">
    <name type="scientific">Ramularia collo-cygni</name>
    <dbReference type="NCBI Taxonomy" id="112498"/>
    <lineage>
        <taxon>Eukaryota</taxon>
        <taxon>Fungi</taxon>
        <taxon>Dikarya</taxon>
        <taxon>Ascomycota</taxon>
        <taxon>Pezizomycotina</taxon>
        <taxon>Dothideomycetes</taxon>
        <taxon>Dothideomycetidae</taxon>
        <taxon>Mycosphaerellales</taxon>
        <taxon>Mycosphaerellaceae</taxon>
        <taxon>Ramularia</taxon>
    </lineage>
</organism>